<accession>A0A031K433</accession>
<dbReference type="PATRIC" id="fig|158500.4.peg.1198"/>
<gene>
    <name evidence="1" type="ORF">BV97_01167</name>
</gene>
<dbReference type="EMBL" id="JFYZ01000002">
    <property type="protein sequence ID" value="EZP83974.1"/>
    <property type="molecule type" value="Genomic_DNA"/>
</dbReference>
<reference evidence="1 2" key="1">
    <citation type="submission" date="2014-03" db="EMBL/GenBank/DDBJ databases">
        <title>Whole genome sequence of Novosphingobium resinovorum KF1.</title>
        <authorList>
            <person name="Gan H.M."/>
            <person name="Gan H.Y."/>
            <person name="Chew T.H."/>
            <person name="Savka M.A."/>
        </authorList>
    </citation>
    <scope>NUCLEOTIDE SEQUENCE [LARGE SCALE GENOMIC DNA]</scope>
    <source>
        <strain evidence="1 2">KF1</strain>
    </source>
</reference>
<evidence type="ECO:0000313" key="1">
    <source>
        <dbReference type="EMBL" id="EZP83974.1"/>
    </source>
</evidence>
<protein>
    <submittedName>
        <fullName evidence="1">Uncharacterized protein</fullName>
    </submittedName>
</protein>
<organism evidence="1 2">
    <name type="scientific">Novosphingobium resinovorum</name>
    <dbReference type="NCBI Taxonomy" id="158500"/>
    <lineage>
        <taxon>Bacteria</taxon>
        <taxon>Pseudomonadati</taxon>
        <taxon>Pseudomonadota</taxon>
        <taxon>Alphaproteobacteria</taxon>
        <taxon>Sphingomonadales</taxon>
        <taxon>Sphingomonadaceae</taxon>
        <taxon>Novosphingobium</taxon>
    </lineage>
</organism>
<dbReference type="AlphaFoldDB" id="A0A031K433"/>
<proteinExistence type="predicted"/>
<evidence type="ECO:0000313" key="2">
    <source>
        <dbReference type="Proteomes" id="UP000024329"/>
    </source>
</evidence>
<name>A0A031K433_9SPHN</name>
<comment type="caution">
    <text evidence="1">The sequence shown here is derived from an EMBL/GenBank/DDBJ whole genome shotgun (WGS) entry which is preliminary data.</text>
</comment>
<sequence>MFKVFGEHIGDVGSGNKLLVQAANTDDERLWLPNAQMDGWEKRGTFFAGPGDAEGGRCEPDAVLPPSCRSLHKALVRTASASHPVEARCRA</sequence>
<dbReference type="Proteomes" id="UP000024329">
    <property type="component" value="Unassembled WGS sequence"/>
</dbReference>
<dbReference type="RefSeq" id="WP_036523954.1">
    <property type="nucleotide sequence ID" value="NZ_JFYZ01000002.1"/>
</dbReference>